<evidence type="ECO:0000313" key="9">
    <source>
        <dbReference type="Proteomes" id="UP000578531"/>
    </source>
</evidence>
<evidence type="ECO:0000256" key="1">
    <source>
        <dbReference type="ARBA" id="ARBA00009431"/>
    </source>
</evidence>
<dbReference type="GO" id="GO:0006508">
    <property type="term" value="P:proteolysis"/>
    <property type="evidence" value="ECO:0007669"/>
    <property type="project" value="UniProtKB-KW"/>
</dbReference>
<keyword evidence="4 7" id="KW-0732">Signal</keyword>
<dbReference type="SUPFAM" id="SSF53474">
    <property type="entry name" value="alpha/beta-Hydrolases"/>
    <property type="match status" value="1"/>
</dbReference>
<comment type="caution">
    <text evidence="8">The sequence shown here is derived from an EMBL/GenBank/DDBJ whole genome shotgun (WGS) entry which is preliminary data.</text>
</comment>
<dbReference type="Pfam" id="PF00450">
    <property type="entry name" value="Peptidase_S10"/>
    <property type="match status" value="1"/>
</dbReference>
<dbReference type="PROSITE" id="PS00131">
    <property type="entry name" value="CARBOXYPEPT_SER_SER"/>
    <property type="match status" value="1"/>
</dbReference>
<dbReference type="InterPro" id="IPR018202">
    <property type="entry name" value="Ser_caboxypep_ser_AS"/>
</dbReference>
<dbReference type="InterPro" id="IPR029058">
    <property type="entry name" value="AB_hydrolase_fold"/>
</dbReference>
<dbReference type="GeneID" id="59286194"/>
<evidence type="ECO:0000256" key="7">
    <source>
        <dbReference type="RuleBase" id="RU361156"/>
    </source>
</evidence>
<evidence type="ECO:0000256" key="5">
    <source>
        <dbReference type="ARBA" id="ARBA00022801"/>
    </source>
</evidence>
<dbReference type="EC" id="3.4.16.-" evidence="7"/>
<keyword evidence="9" id="KW-1185">Reference proteome</keyword>
<dbReference type="InterPro" id="IPR001563">
    <property type="entry name" value="Peptidase_S10"/>
</dbReference>
<dbReference type="PANTHER" id="PTHR11802">
    <property type="entry name" value="SERINE PROTEASE FAMILY S10 SERINE CARBOXYPEPTIDASE"/>
    <property type="match status" value="1"/>
</dbReference>
<keyword evidence="6" id="KW-0325">Glycoprotein</keyword>
<dbReference type="PANTHER" id="PTHR11802:SF479">
    <property type="entry name" value="CARBOXYPEPTIDASE"/>
    <property type="match status" value="1"/>
</dbReference>
<protein>
    <recommendedName>
        <fullName evidence="7">Carboxypeptidase</fullName>
        <ecNumber evidence="7">3.4.16.-</ecNumber>
    </recommendedName>
</protein>
<proteinExistence type="inferred from homology"/>
<sequence length="560" mass="61169">MRAAFYLSAFLCASSAAASGAIDAFKRVDRVLEPRVAAQHNAPAHHSHERLQKRASPYLNNVTQKFVVDGTKIPDVDFDVGESYAGLVPISSAANETRKLFFWFFPSTNPAATDEIVIWFNGGPGCSSLSGLLTENGPFTWQAGTFAPTKNPYTWVNLTNMLWVEQPVGVGFTQGTPDIVNEVELAQQFMGFYKNWVDDFQVQGSKVYVTGESYGGYYVPYVADAFINANDTTYYNLAGVAINDPILGDGDLQQEVPVVPYLNHWENTFALNESFMAAAQARADSCGYTDYINTYLTFPPPGPLPLPKNSSLDCDLFDDVFSAALEVNPCFNIYHILDTCPHLFNVLGIVNQGDYFPPGAQVYFNRSDVQAAINAPVGTNWMQCTDINVFEGPYGNNSQGDESLGPAQDGVLAHVIESTNNTIIGVGGLDYLLPINGTLLALQNMTWNGLQGFQTPPSNSFFVPYHPEYNLGFLAGAGDLGQWVTERGLTFYHVDLAGHELPGYTPGAAYRVVELMLGRISSLSQTGDFTTQTGNYTGTVPLTKREGYGRMVNRGPKAYA</sequence>
<dbReference type="OrthoDB" id="443318at2759"/>
<evidence type="ECO:0000256" key="3">
    <source>
        <dbReference type="ARBA" id="ARBA00022670"/>
    </source>
</evidence>
<dbReference type="FunFam" id="3.40.50.1820:FF:000118">
    <property type="entry name" value="Carboxypeptidase"/>
    <property type="match status" value="1"/>
</dbReference>
<keyword evidence="2 7" id="KW-0121">Carboxypeptidase</keyword>
<dbReference type="Gene3D" id="3.40.50.1820">
    <property type="entry name" value="alpha/beta hydrolase"/>
    <property type="match status" value="1"/>
</dbReference>
<dbReference type="GO" id="GO:0004185">
    <property type="term" value="F:serine-type carboxypeptidase activity"/>
    <property type="evidence" value="ECO:0007669"/>
    <property type="project" value="UniProtKB-UniRule"/>
</dbReference>
<evidence type="ECO:0000313" key="8">
    <source>
        <dbReference type="EMBL" id="KAF6237063.1"/>
    </source>
</evidence>
<keyword evidence="5 7" id="KW-0378">Hydrolase</keyword>
<gene>
    <name evidence="8" type="ORF">HO173_004530</name>
</gene>
<dbReference type="AlphaFoldDB" id="A0A8H6FYH8"/>
<name>A0A8H6FYH8_9LECA</name>
<keyword evidence="3 7" id="KW-0645">Protease</keyword>
<feature type="signal peptide" evidence="7">
    <location>
        <begin position="1"/>
        <end position="19"/>
    </location>
</feature>
<evidence type="ECO:0000256" key="4">
    <source>
        <dbReference type="ARBA" id="ARBA00022729"/>
    </source>
</evidence>
<feature type="chain" id="PRO_5034593743" description="Carboxypeptidase" evidence="7">
    <location>
        <begin position="20"/>
        <end position="560"/>
    </location>
</feature>
<comment type="similarity">
    <text evidence="1 7">Belongs to the peptidase S10 family.</text>
</comment>
<dbReference type="EMBL" id="JACCJC010000015">
    <property type="protein sequence ID" value="KAF6237063.1"/>
    <property type="molecule type" value="Genomic_DNA"/>
</dbReference>
<dbReference type="Proteomes" id="UP000578531">
    <property type="component" value="Unassembled WGS sequence"/>
</dbReference>
<evidence type="ECO:0000256" key="2">
    <source>
        <dbReference type="ARBA" id="ARBA00022645"/>
    </source>
</evidence>
<evidence type="ECO:0000256" key="6">
    <source>
        <dbReference type="ARBA" id="ARBA00023180"/>
    </source>
</evidence>
<dbReference type="PRINTS" id="PR00724">
    <property type="entry name" value="CRBOXYPTASEC"/>
</dbReference>
<accession>A0A8H6FYH8</accession>
<reference evidence="8 9" key="1">
    <citation type="journal article" date="2020" name="Genomics">
        <title>Complete, high-quality genomes from long-read metagenomic sequencing of two wolf lichen thalli reveals enigmatic genome architecture.</title>
        <authorList>
            <person name="McKenzie S.K."/>
            <person name="Walston R.F."/>
            <person name="Allen J.L."/>
        </authorList>
    </citation>
    <scope>NUCLEOTIDE SEQUENCE [LARGE SCALE GENOMIC DNA]</scope>
    <source>
        <strain evidence="8">WasteWater2</strain>
    </source>
</reference>
<organism evidence="8 9">
    <name type="scientific">Letharia columbiana</name>
    <dbReference type="NCBI Taxonomy" id="112416"/>
    <lineage>
        <taxon>Eukaryota</taxon>
        <taxon>Fungi</taxon>
        <taxon>Dikarya</taxon>
        <taxon>Ascomycota</taxon>
        <taxon>Pezizomycotina</taxon>
        <taxon>Lecanoromycetes</taxon>
        <taxon>OSLEUM clade</taxon>
        <taxon>Lecanoromycetidae</taxon>
        <taxon>Lecanorales</taxon>
        <taxon>Lecanorineae</taxon>
        <taxon>Parmeliaceae</taxon>
        <taxon>Letharia</taxon>
    </lineage>
</organism>
<dbReference type="RefSeq" id="XP_037166391.1">
    <property type="nucleotide sequence ID" value="XM_037306453.1"/>
</dbReference>